<dbReference type="InterPro" id="IPR003810">
    <property type="entry name" value="Mntp/YtaF"/>
</dbReference>
<dbReference type="Pfam" id="PF02659">
    <property type="entry name" value="Mntp"/>
    <property type="match status" value="1"/>
</dbReference>
<accession>A0ABM9ZYK0</accession>
<comment type="caution">
    <text evidence="9">The sequence shown here is derived from an EMBL/GenBank/DDBJ whole genome shotgun (WGS) entry which is preliminary data.</text>
</comment>
<feature type="transmembrane region" description="Helical" evidence="8">
    <location>
        <begin position="191"/>
        <end position="211"/>
    </location>
</feature>
<keyword evidence="7 8" id="KW-0464">Manganese</keyword>
<sequence>MPGFFLFRRPIIQDGVAEMSLSFMFVLNCALLGVGLSMDAFSVSMVNGLNEPRMGVRRGCAVAGVYAFFQALMPMTGWVCVRTIVEIFRSFQKAVPWIALILLLGIGGKMVLEGLRGGREDCAAPRLTPGALFLQGVATSIDALSVGFTIAAYDCAAALAASLIISAVTFAVCGAGLLIGKKIGTALSGRATILGGVILIGIGLEIFAAGVL</sequence>
<comment type="function">
    <text evidence="8">Probably functions as a manganese efflux pump.</text>
</comment>
<evidence type="ECO:0000256" key="3">
    <source>
        <dbReference type="ARBA" id="ARBA00022692"/>
    </source>
</evidence>
<evidence type="ECO:0000256" key="6">
    <source>
        <dbReference type="ARBA" id="ARBA00023136"/>
    </source>
</evidence>
<comment type="similarity">
    <text evidence="8">Belongs to the MntP (TC 9.B.29) family.</text>
</comment>
<dbReference type="HAMAP" id="MF_01521">
    <property type="entry name" value="MntP_pump"/>
    <property type="match status" value="1"/>
</dbReference>
<name>A0ABM9ZYK0_9BACT</name>
<feature type="transmembrane region" description="Helical" evidence="8">
    <location>
        <begin position="94"/>
        <end position="112"/>
    </location>
</feature>
<evidence type="ECO:0000313" key="10">
    <source>
        <dbReference type="Proteomes" id="UP000006462"/>
    </source>
</evidence>
<proteinExistence type="inferred from homology"/>
<keyword evidence="6 8" id="KW-0472">Membrane</keyword>
<evidence type="ECO:0000256" key="2">
    <source>
        <dbReference type="ARBA" id="ARBA00022475"/>
    </source>
</evidence>
<dbReference type="InterPro" id="IPR022929">
    <property type="entry name" value="Put_MntP"/>
</dbReference>
<evidence type="ECO:0000256" key="8">
    <source>
        <dbReference type="HAMAP-Rule" id="MF_01521"/>
    </source>
</evidence>
<evidence type="ECO:0000256" key="4">
    <source>
        <dbReference type="ARBA" id="ARBA00022989"/>
    </source>
</evidence>
<dbReference type="EMBL" id="ADFP01000010">
    <property type="protein sequence ID" value="EFB91939.1"/>
    <property type="molecule type" value="Genomic_DNA"/>
</dbReference>
<keyword evidence="2 8" id="KW-1003">Cell membrane</keyword>
<feature type="transmembrane region" description="Helical" evidence="8">
    <location>
        <begin position="159"/>
        <end position="179"/>
    </location>
</feature>
<evidence type="ECO:0000256" key="5">
    <source>
        <dbReference type="ARBA" id="ARBA00023065"/>
    </source>
</evidence>
<protein>
    <recommendedName>
        <fullName evidence="8">Putative manganese efflux pump MntP</fullName>
    </recommendedName>
</protein>
<organism evidence="9 10">
    <name type="scientific">Pyramidobacter piscolens W5455</name>
    <dbReference type="NCBI Taxonomy" id="352165"/>
    <lineage>
        <taxon>Bacteria</taxon>
        <taxon>Thermotogati</taxon>
        <taxon>Synergistota</taxon>
        <taxon>Synergistia</taxon>
        <taxon>Synergistales</taxon>
        <taxon>Dethiosulfovibrionaceae</taxon>
        <taxon>Pyramidobacter</taxon>
    </lineage>
</organism>
<dbReference type="PANTHER" id="PTHR35529">
    <property type="entry name" value="MANGANESE EFFLUX PUMP MNTP-RELATED"/>
    <property type="match status" value="1"/>
</dbReference>
<dbReference type="Proteomes" id="UP000006462">
    <property type="component" value="Unassembled WGS sequence"/>
</dbReference>
<gene>
    <name evidence="8" type="primary">mntP</name>
    <name evidence="9" type="ORF">HMPREF7215_1075</name>
</gene>
<dbReference type="PANTHER" id="PTHR35529:SF1">
    <property type="entry name" value="MANGANESE EFFLUX PUMP MNTP-RELATED"/>
    <property type="match status" value="1"/>
</dbReference>
<keyword evidence="10" id="KW-1185">Reference proteome</keyword>
<feature type="transmembrane region" description="Helical" evidence="8">
    <location>
        <begin position="132"/>
        <end position="153"/>
    </location>
</feature>
<keyword evidence="1 8" id="KW-0813">Transport</keyword>
<feature type="transmembrane region" description="Helical" evidence="8">
    <location>
        <begin position="62"/>
        <end position="88"/>
    </location>
</feature>
<keyword evidence="3 8" id="KW-0812">Transmembrane</keyword>
<comment type="subcellular location">
    <subcellularLocation>
        <location evidence="8">Cell membrane</location>
        <topology evidence="8">Multi-pass membrane protein</topology>
    </subcellularLocation>
</comment>
<evidence type="ECO:0000313" key="9">
    <source>
        <dbReference type="EMBL" id="EFB91939.1"/>
    </source>
</evidence>
<keyword evidence="5 8" id="KW-0406">Ion transport</keyword>
<reference evidence="9 10" key="1">
    <citation type="submission" date="2009-12" db="EMBL/GenBank/DDBJ databases">
        <authorList>
            <person name="Shrivastava S."/>
            <person name="Madupu R."/>
            <person name="Durkin A.S."/>
            <person name="Torralba M."/>
            <person name="Methe B."/>
            <person name="Sutton G.G."/>
            <person name="Strausberg R.L."/>
            <person name="Nelson K.E."/>
        </authorList>
    </citation>
    <scope>NUCLEOTIDE SEQUENCE [LARGE SCALE GENOMIC DNA]</scope>
    <source>
        <strain evidence="9 10">W5455</strain>
    </source>
</reference>
<evidence type="ECO:0000256" key="1">
    <source>
        <dbReference type="ARBA" id="ARBA00022448"/>
    </source>
</evidence>
<evidence type="ECO:0000256" key="7">
    <source>
        <dbReference type="ARBA" id="ARBA00023211"/>
    </source>
</evidence>
<feature type="transmembrane region" description="Helical" evidence="8">
    <location>
        <begin position="20"/>
        <end position="41"/>
    </location>
</feature>
<keyword evidence="4 8" id="KW-1133">Transmembrane helix</keyword>